<dbReference type="EMBL" id="SWLG01000008">
    <property type="protein sequence ID" value="TLS36810.1"/>
    <property type="molecule type" value="Genomic_DNA"/>
</dbReference>
<dbReference type="Proteomes" id="UP000308230">
    <property type="component" value="Unassembled WGS sequence"/>
</dbReference>
<dbReference type="NCBIfam" id="TIGR01976">
    <property type="entry name" value="am_tr_V_VC1184"/>
    <property type="match status" value="1"/>
</dbReference>
<dbReference type="InterPro" id="IPR000192">
    <property type="entry name" value="Aminotrans_V_dom"/>
</dbReference>
<dbReference type="AlphaFoldDB" id="A0A5R9F2T9"/>
<keyword evidence="3" id="KW-1185">Reference proteome</keyword>
<evidence type="ECO:0000313" key="2">
    <source>
        <dbReference type="EMBL" id="TLS36810.1"/>
    </source>
</evidence>
<evidence type="ECO:0000259" key="1">
    <source>
        <dbReference type="Pfam" id="PF00266"/>
    </source>
</evidence>
<organism evidence="2 3">
    <name type="scientific">Exobacillus caeni</name>
    <dbReference type="NCBI Taxonomy" id="2574798"/>
    <lineage>
        <taxon>Bacteria</taxon>
        <taxon>Bacillati</taxon>
        <taxon>Bacillota</taxon>
        <taxon>Bacilli</taxon>
        <taxon>Bacillales</taxon>
        <taxon>Guptibacillaceae</taxon>
        <taxon>Exobacillus</taxon>
    </lineage>
</organism>
<dbReference type="InterPro" id="IPR015422">
    <property type="entry name" value="PyrdxlP-dep_Trfase_small"/>
</dbReference>
<comment type="caution">
    <text evidence="2">The sequence shown here is derived from an EMBL/GenBank/DDBJ whole genome shotgun (WGS) entry which is preliminary data.</text>
</comment>
<dbReference type="Gene3D" id="3.90.1150.10">
    <property type="entry name" value="Aspartate Aminotransferase, domain 1"/>
    <property type="match status" value="1"/>
</dbReference>
<protein>
    <submittedName>
        <fullName evidence="2">Cysteine desulfurase-like protein</fullName>
    </submittedName>
</protein>
<dbReference type="InterPro" id="IPR015424">
    <property type="entry name" value="PyrdxlP-dep_Trfase"/>
</dbReference>
<evidence type="ECO:0000313" key="3">
    <source>
        <dbReference type="Proteomes" id="UP000308230"/>
    </source>
</evidence>
<sequence>MKSYSIDSIRQKFPALQSSDAPIYFDGPGGTQMVENAIHSMTDYITNGMANLHGTFDTSVRTDQLLDETRKAAANLLGAKPKEIAFGPNMTTLAFSIARSIGKMLTNEDEIIVTELDHRANVDPWVTLAKDVGATIKYIPLHVETMTLDMEALDDLITEKTKLVAVGMASNVTGTITNVKEVIRQAKRVSALTIVDAVHAVPHFPIDFTELGADVLLCSGYKFFGPHVGIAAIQEQLFEKLETYKLAPAPSYYPDKLETGTQNHEGIAGLKGAIKFLEDLGKGQTTRERIVDGMKQIDAYEEKLAAKLEEFFRTTPSITLYRADKNVPKTPTFAFTVKDANSREITKWLADHYNMNVADGDFYASIMAEKFDVYNNGGWIRIGLAPYNTIEEIEQFIKAMDNVLINKTLSETT</sequence>
<dbReference type="SUPFAM" id="SSF53383">
    <property type="entry name" value="PLP-dependent transferases"/>
    <property type="match status" value="1"/>
</dbReference>
<reference evidence="2 3" key="1">
    <citation type="submission" date="2019-04" db="EMBL/GenBank/DDBJ databases">
        <title>Bacillus caeni sp. nov., a bacterium isolated from mangrove sediment.</title>
        <authorList>
            <person name="Huang H."/>
            <person name="Mo K."/>
            <person name="Hu Y."/>
        </authorList>
    </citation>
    <scope>NUCLEOTIDE SEQUENCE [LARGE SCALE GENOMIC DNA]</scope>
    <source>
        <strain evidence="2 3">HB172195</strain>
    </source>
</reference>
<dbReference type="RefSeq" id="WP_138127004.1">
    <property type="nucleotide sequence ID" value="NZ_SWLG01000008.1"/>
</dbReference>
<dbReference type="Gene3D" id="3.40.640.10">
    <property type="entry name" value="Type I PLP-dependent aspartate aminotransferase-like (Major domain)"/>
    <property type="match status" value="1"/>
</dbReference>
<gene>
    <name evidence="2" type="ORF">FCL54_12700</name>
</gene>
<feature type="domain" description="Aminotransferase class V" evidence="1">
    <location>
        <begin position="23"/>
        <end position="396"/>
    </location>
</feature>
<dbReference type="PANTHER" id="PTHR43586:SF21">
    <property type="entry name" value="PYRIDOXAL PHOSPHATE (PLP)-DEPENDENT ASPARTATE AMINOTRANSFERASE SUPERFAMILY"/>
    <property type="match status" value="1"/>
</dbReference>
<dbReference type="GO" id="GO:0003824">
    <property type="term" value="F:catalytic activity"/>
    <property type="evidence" value="ECO:0007669"/>
    <property type="project" value="UniProtKB-ARBA"/>
</dbReference>
<dbReference type="Pfam" id="PF00266">
    <property type="entry name" value="Aminotran_5"/>
    <property type="match status" value="1"/>
</dbReference>
<dbReference type="PANTHER" id="PTHR43586">
    <property type="entry name" value="CYSTEINE DESULFURASE"/>
    <property type="match status" value="1"/>
</dbReference>
<dbReference type="InterPro" id="IPR011340">
    <property type="entry name" value="Cys_dSase-rel"/>
</dbReference>
<name>A0A5R9F2T9_9BACL</name>
<accession>A0A5R9F2T9</accession>
<dbReference type="OrthoDB" id="9804366at2"/>
<proteinExistence type="predicted"/>
<dbReference type="InterPro" id="IPR015421">
    <property type="entry name" value="PyrdxlP-dep_Trfase_major"/>
</dbReference>